<proteinExistence type="predicted"/>
<keyword evidence="2" id="KW-1185">Reference proteome</keyword>
<evidence type="ECO:0000313" key="1">
    <source>
        <dbReference type="EMBL" id="NMF57334.1"/>
    </source>
</evidence>
<dbReference type="InterPro" id="IPR014968">
    <property type="entry name" value="XisI"/>
</dbReference>
<gene>
    <name evidence="1" type="ORF">HC246_04685</name>
</gene>
<dbReference type="EMBL" id="JAAVJL010000001">
    <property type="protein sequence ID" value="NMF57334.1"/>
    <property type="molecule type" value="Genomic_DNA"/>
</dbReference>
<evidence type="ECO:0000313" key="2">
    <source>
        <dbReference type="Proteomes" id="UP000738376"/>
    </source>
</evidence>
<protein>
    <submittedName>
        <fullName evidence="1">XisI protein</fullName>
    </submittedName>
</protein>
<dbReference type="Pfam" id="PF08869">
    <property type="entry name" value="XisI"/>
    <property type="match status" value="1"/>
</dbReference>
<dbReference type="RefSeq" id="WP_169362383.1">
    <property type="nucleotide sequence ID" value="NZ_JAAVJL010000001.1"/>
</dbReference>
<accession>A0ABX1LMH5</accession>
<dbReference type="CDD" id="cd16382">
    <property type="entry name" value="XisI-like"/>
    <property type="match status" value="1"/>
</dbReference>
<dbReference type="Gene3D" id="3.30.310.110">
    <property type="entry name" value="XisI-like"/>
    <property type="match status" value="1"/>
</dbReference>
<dbReference type="InterPro" id="IPR035943">
    <property type="entry name" value="XisI-like_sf"/>
</dbReference>
<dbReference type="Proteomes" id="UP000738376">
    <property type="component" value="Unassembled WGS sequence"/>
</dbReference>
<name>A0ABX1LMH5_9CYAN</name>
<sequence>MDRLERYRQIVRTFLEEYAQESVSPNENVTAELIFDEKRDHYLLVHVHVGWQGARRIYGCPMQIDIIDNKVWLQHNATEIFVDQELIARGIPEDDMVLGLQSPRIRELVAAKKKNNSISQQPQNEFTNLLIDKYRKQGLDL</sequence>
<organism evidence="1 2">
    <name type="scientific">Pseudanabaena yagii GIHE-NHR1</name>
    <dbReference type="NCBI Taxonomy" id="2722753"/>
    <lineage>
        <taxon>Bacteria</taxon>
        <taxon>Bacillati</taxon>
        <taxon>Cyanobacteriota</taxon>
        <taxon>Cyanophyceae</taxon>
        <taxon>Pseudanabaenales</taxon>
        <taxon>Pseudanabaenaceae</taxon>
        <taxon>Pseudanabaena</taxon>
        <taxon>Pseudanabaena yagii</taxon>
    </lineage>
</organism>
<reference evidence="1 2" key="1">
    <citation type="submission" date="2020-03" db="EMBL/GenBank/DDBJ databases">
        <title>Draft Genome Sequence of 2-Methylisoborneol Producing Pseudanabaena yagii Strain GIHE-NHR1 Isolated from North Han River in South Korea.</title>
        <authorList>
            <person name="Jeong J."/>
        </authorList>
    </citation>
    <scope>NUCLEOTIDE SEQUENCE [LARGE SCALE GENOMIC DNA]</scope>
    <source>
        <strain evidence="1 2">GIHE-NHR1</strain>
    </source>
</reference>
<dbReference type="SUPFAM" id="SSF143847">
    <property type="entry name" value="XisI-like"/>
    <property type="match status" value="1"/>
</dbReference>
<comment type="caution">
    <text evidence="1">The sequence shown here is derived from an EMBL/GenBank/DDBJ whole genome shotgun (WGS) entry which is preliminary data.</text>
</comment>